<feature type="transmembrane region" description="Helical" evidence="5">
    <location>
        <begin position="123"/>
        <end position="142"/>
    </location>
</feature>
<feature type="transmembrane region" description="Helical" evidence="5">
    <location>
        <begin position="289"/>
        <end position="307"/>
    </location>
</feature>
<dbReference type="KEGG" id="lsh:CAB17_18785"/>
<reference evidence="7 8" key="1">
    <citation type="submission" date="2017-12" db="EMBL/GenBank/DDBJ databases">
        <title>Legionella sainthelensi LA01-117, whole genome sequence of a clinical isolate from New Zealand.</title>
        <authorList>
            <person name="Cree S.L."/>
            <person name="Slow S."/>
            <person name="Kennedy M.A."/>
            <person name="Murdoch D.R."/>
            <person name="Biggs P.J."/>
            <person name="Anderson T."/>
        </authorList>
    </citation>
    <scope>NUCLEOTIDE SEQUENCE [LARGE SCALE GENOMIC DNA]</scope>
    <source>
        <strain evidence="7 8">LA01-117</strain>
    </source>
</reference>
<feature type="transmembrane region" description="Helical" evidence="5">
    <location>
        <begin position="93"/>
        <end position="111"/>
    </location>
</feature>
<dbReference type="PANTHER" id="PTHR11814">
    <property type="entry name" value="SULFATE TRANSPORTER"/>
    <property type="match status" value="1"/>
</dbReference>
<gene>
    <name evidence="7" type="ORF">CAB17_18785</name>
</gene>
<evidence type="ECO:0000256" key="2">
    <source>
        <dbReference type="ARBA" id="ARBA00022692"/>
    </source>
</evidence>
<evidence type="ECO:0000256" key="4">
    <source>
        <dbReference type="ARBA" id="ARBA00023136"/>
    </source>
</evidence>
<evidence type="ECO:0000259" key="6">
    <source>
        <dbReference type="PROSITE" id="PS50801"/>
    </source>
</evidence>
<feature type="transmembrane region" description="Helical" evidence="5">
    <location>
        <begin position="198"/>
        <end position="215"/>
    </location>
</feature>
<dbReference type="Gene3D" id="3.30.750.24">
    <property type="entry name" value="STAS domain"/>
    <property type="match status" value="1"/>
</dbReference>
<dbReference type="CDD" id="cd07042">
    <property type="entry name" value="STAS_SulP_like_sulfate_transporter"/>
    <property type="match status" value="1"/>
</dbReference>
<protein>
    <submittedName>
        <fullName evidence="7">Sodium-independent anion transporter</fullName>
    </submittedName>
</protein>
<evidence type="ECO:0000313" key="8">
    <source>
        <dbReference type="Proteomes" id="UP000234343"/>
    </source>
</evidence>
<feature type="transmembrane region" description="Helical" evidence="5">
    <location>
        <begin position="162"/>
        <end position="186"/>
    </location>
</feature>
<dbReference type="PROSITE" id="PS50801">
    <property type="entry name" value="STAS"/>
    <property type="match status" value="1"/>
</dbReference>
<keyword evidence="3 5" id="KW-1133">Transmembrane helix</keyword>
<dbReference type="InterPro" id="IPR001902">
    <property type="entry name" value="SLC26A/SulP_fam"/>
</dbReference>
<keyword evidence="8" id="KW-1185">Reference proteome</keyword>
<evidence type="ECO:0000256" key="5">
    <source>
        <dbReference type="SAM" id="Phobius"/>
    </source>
</evidence>
<dbReference type="InterPro" id="IPR011547">
    <property type="entry name" value="SLC26A/SulP_dom"/>
</dbReference>
<dbReference type="EMBL" id="CP025491">
    <property type="protein sequence ID" value="AUH73855.1"/>
    <property type="molecule type" value="Genomic_DNA"/>
</dbReference>
<dbReference type="GO" id="GO:0055085">
    <property type="term" value="P:transmembrane transport"/>
    <property type="evidence" value="ECO:0007669"/>
    <property type="project" value="InterPro"/>
</dbReference>
<sequence length="572" mass="60999">MLAILEANKAGLLQPKHWLNNIIAGVIVGIVALPLAMAFAIASGAKPEQGLYTAIVAGLFVSIFGGSRLQIAGPTGAFIVILSGITAKYGIEGLQIASMMAGGMLLLLGFAKMGAIIKFIPDPVIVGFTAGIGIIIWVGQWGDFFGLPAVTGDHFHTKLIHLIQVLPQFHLATTLLAIFAIILVIYGPKVPILKRVPGPLVALVVTTLIQVIFQFQGIKTIGSAFGGIPQGIPAFALPSVTWDKIIELIGPAFTIAMLGAIESLLSAVVADGMAGTRHDSNQELVGQGLANIVAPLFGGFAATGAIARTATNIRNGGTGPIAGIVHSITLIIILLILAPLAINIPLATLAAILFVVAWNMSEARHFIKMLQRAPRADVVILLITFILTIFADLVVAVNIGVILATLQFLRRMATSVEVRQATEQELVHEFAHKGFITLPPGVLVFAVEGPFFFGAVENFERALAGTHTDPQHLIIRLKWVPFIDITGLQTLEEVINDLQKRGVNVMLSGANDRVRGKLQKSGIIDLIGEKNNFHTFDEALAYLKESMHELSDASSSHKTVVSDFTQNVRNID</sequence>
<organism evidence="7 8">
    <name type="scientific">Legionella sainthelensi</name>
    <dbReference type="NCBI Taxonomy" id="28087"/>
    <lineage>
        <taxon>Bacteria</taxon>
        <taxon>Pseudomonadati</taxon>
        <taxon>Pseudomonadota</taxon>
        <taxon>Gammaproteobacteria</taxon>
        <taxon>Legionellales</taxon>
        <taxon>Legionellaceae</taxon>
        <taxon>Legionella</taxon>
    </lineage>
</organism>
<feature type="domain" description="STAS" evidence="6">
    <location>
        <begin position="440"/>
        <end position="543"/>
    </location>
</feature>
<dbReference type="InterPro" id="IPR036513">
    <property type="entry name" value="STAS_dom_sf"/>
</dbReference>
<dbReference type="SUPFAM" id="SSF52091">
    <property type="entry name" value="SpoIIaa-like"/>
    <property type="match status" value="1"/>
</dbReference>
<feature type="transmembrane region" description="Helical" evidence="5">
    <location>
        <begin position="378"/>
        <end position="406"/>
    </location>
</feature>
<name>A0A2H5FQM3_9GAMM</name>
<proteinExistence type="predicted"/>
<keyword evidence="2 5" id="KW-0812">Transmembrane</keyword>
<dbReference type="Pfam" id="PF00916">
    <property type="entry name" value="Sulfate_transp"/>
    <property type="match status" value="1"/>
</dbReference>
<feature type="transmembrane region" description="Helical" evidence="5">
    <location>
        <begin position="22"/>
        <end position="42"/>
    </location>
</feature>
<dbReference type="InterPro" id="IPR002645">
    <property type="entry name" value="STAS_dom"/>
</dbReference>
<dbReference type="Proteomes" id="UP000234343">
    <property type="component" value="Chromosome"/>
</dbReference>
<dbReference type="AlphaFoldDB" id="A0A2H5FQM3"/>
<comment type="subcellular location">
    <subcellularLocation>
        <location evidence="1">Membrane</location>
        <topology evidence="1">Multi-pass membrane protein</topology>
    </subcellularLocation>
</comment>
<evidence type="ECO:0000256" key="1">
    <source>
        <dbReference type="ARBA" id="ARBA00004141"/>
    </source>
</evidence>
<feature type="transmembrane region" description="Helical" evidence="5">
    <location>
        <begin position="328"/>
        <end position="358"/>
    </location>
</feature>
<dbReference type="RefSeq" id="WP_101901387.1">
    <property type="nucleotide sequence ID" value="NZ_CP025491.2"/>
</dbReference>
<dbReference type="Pfam" id="PF01740">
    <property type="entry name" value="STAS"/>
    <property type="match status" value="1"/>
</dbReference>
<evidence type="ECO:0000256" key="3">
    <source>
        <dbReference type="ARBA" id="ARBA00022989"/>
    </source>
</evidence>
<evidence type="ECO:0000313" key="7">
    <source>
        <dbReference type="EMBL" id="AUH73855.1"/>
    </source>
</evidence>
<accession>A0A2H5FQM3</accession>
<feature type="transmembrane region" description="Helical" evidence="5">
    <location>
        <begin position="248"/>
        <end position="269"/>
    </location>
</feature>
<dbReference type="GO" id="GO:0016020">
    <property type="term" value="C:membrane"/>
    <property type="evidence" value="ECO:0007669"/>
    <property type="project" value="UniProtKB-SubCell"/>
</dbReference>
<keyword evidence="4 5" id="KW-0472">Membrane</keyword>
<feature type="transmembrane region" description="Helical" evidence="5">
    <location>
        <begin position="54"/>
        <end position="81"/>
    </location>
</feature>